<feature type="compositionally biased region" description="Basic and acidic residues" evidence="1">
    <location>
        <begin position="77"/>
        <end position="88"/>
    </location>
</feature>
<reference evidence="2 3" key="1">
    <citation type="journal article" date="2018" name="BMC Genomics">
        <title>Genomic comparison of Trypanosoma conorhini and Trypanosoma rangeli to Trypanosoma cruzi strains of high and low virulence.</title>
        <authorList>
            <person name="Bradwell K.R."/>
            <person name="Koparde V.N."/>
            <person name="Matveyev A.V."/>
            <person name="Serrano M.G."/>
            <person name="Alves J.M."/>
            <person name="Parikh H."/>
            <person name="Huang B."/>
            <person name="Lee V."/>
            <person name="Espinosa-Alvarez O."/>
            <person name="Ortiz P.A."/>
            <person name="Costa-Martins A.G."/>
            <person name="Teixeira M.M."/>
            <person name="Buck G.A."/>
        </authorList>
    </citation>
    <scope>NUCLEOTIDE SEQUENCE [LARGE SCALE GENOMIC DNA]</scope>
    <source>
        <strain evidence="2 3">025E</strain>
    </source>
</reference>
<dbReference type="EMBL" id="MKKU01001297">
    <property type="protein sequence ID" value="RNE96232.1"/>
    <property type="molecule type" value="Genomic_DNA"/>
</dbReference>
<organism evidence="2 3">
    <name type="scientific">Trypanosoma conorhini</name>
    <dbReference type="NCBI Taxonomy" id="83891"/>
    <lineage>
        <taxon>Eukaryota</taxon>
        <taxon>Discoba</taxon>
        <taxon>Euglenozoa</taxon>
        <taxon>Kinetoplastea</taxon>
        <taxon>Metakinetoplastina</taxon>
        <taxon>Trypanosomatida</taxon>
        <taxon>Trypanosomatidae</taxon>
        <taxon>Trypanosoma</taxon>
    </lineage>
</organism>
<dbReference type="Proteomes" id="UP000284403">
    <property type="component" value="Unassembled WGS sequence"/>
</dbReference>
<dbReference type="RefSeq" id="XP_029223287.1">
    <property type="nucleotide sequence ID" value="XM_029376843.1"/>
</dbReference>
<feature type="region of interest" description="Disordered" evidence="1">
    <location>
        <begin position="118"/>
        <end position="148"/>
    </location>
</feature>
<dbReference type="AlphaFoldDB" id="A0A422MSN6"/>
<accession>A0A422MSN6</accession>
<sequence>PQQMNQARPGLRPEKSSAPQETQGRRLGGSPRTPAHSADGSLIRKYPRRHSAVCSRSPRSSEAHCAACGGQTPAAPDAEKDRIGEARELAASPPRTAATNASQQRRICSLEGAVLATGAGGGGKLRPRRGSLRPRAAGSPVAAADVQPTATKELADALARVRAARSTRRFGAPFFSGGRHV</sequence>
<feature type="non-terminal residue" evidence="2">
    <location>
        <position position="1"/>
    </location>
</feature>
<name>A0A422MSN6_9TRYP</name>
<feature type="region of interest" description="Disordered" evidence="1">
    <location>
        <begin position="1"/>
        <end position="104"/>
    </location>
</feature>
<evidence type="ECO:0000313" key="2">
    <source>
        <dbReference type="EMBL" id="RNE96232.1"/>
    </source>
</evidence>
<dbReference type="GeneID" id="40323663"/>
<evidence type="ECO:0000256" key="1">
    <source>
        <dbReference type="SAM" id="MobiDB-lite"/>
    </source>
</evidence>
<keyword evidence="3" id="KW-1185">Reference proteome</keyword>
<comment type="caution">
    <text evidence="2">The sequence shown here is derived from an EMBL/GenBank/DDBJ whole genome shotgun (WGS) entry which is preliminary data.</text>
</comment>
<proteinExistence type="predicted"/>
<gene>
    <name evidence="2" type="ORF">Tco025E_10052</name>
</gene>
<evidence type="ECO:0000313" key="3">
    <source>
        <dbReference type="Proteomes" id="UP000284403"/>
    </source>
</evidence>
<protein>
    <submittedName>
        <fullName evidence="2">Uncharacterized protein</fullName>
    </submittedName>
</protein>